<accession>A0ABP8NY27</accession>
<dbReference type="EMBL" id="BAABFB010000022">
    <property type="protein sequence ID" value="GAA4474175.1"/>
    <property type="molecule type" value="Genomic_DNA"/>
</dbReference>
<dbReference type="Proteomes" id="UP001501183">
    <property type="component" value="Unassembled WGS sequence"/>
</dbReference>
<protein>
    <submittedName>
        <fullName evidence="1">Uncharacterized protein</fullName>
    </submittedName>
</protein>
<name>A0ABP8NY27_9NOCA</name>
<evidence type="ECO:0000313" key="1">
    <source>
        <dbReference type="EMBL" id="GAA4474175.1"/>
    </source>
</evidence>
<gene>
    <name evidence="1" type="ORF">GCM10023094_09280</name>
</gene>
<organism evidence="1 2">
    <name type="scientific">Rhodococcus olei</name>
    <dbReference type="NCBI Taxonomy" id="2161675"/>
    <lineage>
        <taxon>Bacteria</taxon>
        <taxon>Bacillati</taxon>
        <taxon>Actinomycetota</taxon>
        <taxon>Actinomycetes</taxon>
        <taxon>Mycobacteriales</taxon>
        <taxon>Nocardiaceae</taxon>
        <taxon>Rhodococcus</taxon>
    </lineage>
</organism>
<keyword evidence="2" id="KW-1185">Reference proteome</keyword>
<evidence type="ECO:0000313" key="2">
    <source>
        <dbReference type="Proteomes" id="UP001501183"/>
    </source>
</evidence>
<reference evidence="2" key="1">
    <citation type="journal article" date="2019" name="Int. J. Syst. Evol. Microbiol.">
        <title>The Global Catalogue of Microorganisms (GCM) 10K type strain sequencing project: providing services to taxonomists for standard genome sequencing and annotation.</title>
        <authorList>
            <consortium name="The Broad Institute Genomics Platform"/>
            <consortium name="The Broad Institute Genome Sequencing Center for Infectious Disease"/>
            <person name="Wu L."/>
            <person name="Ma J."/>
        </authorList>
    </citation>
    <scope>NUCLEOTIDE SEQUENCE [LARGE SCALE GENOMIC DNA]</scope>
    <source>
        <strain evidence="2">JCM 32206</strain>
    </source>
</reference>
<comment type="caution">
    <text evidence="1">The sequence shown here is derived from an EMBL/GenBank/DDBJ whole genome shotgun (WGS) entry which is preliminary data.</text>
</comment>
<sequence>MVSWNAPAHDGGSDMDEPKYDKATLALLREQAKIRAEHPERPPVTWSKFWDDECFSPPGTPRPAPQTVSGLINRLQLSRATQAEKESGIREWLASNEPTDYFRRDLERKGLLHLLPD</sequence>
<proteinExistence type="predicted"/>